<organism evidence="3 4">
    <name type="scientific">Streptomyces violaceusniger (strain Tu 4113)</name>
    <dbReference type="NCBI Taxonomy" id="653045"/>
    <lineage>
        <taxon>Bacteria</taxon>
        <taxon>Bacillati</taxon>
        <taxon>Actinomycetota</taxon>
        <taxon>Actinomycetes</taxon>
        <taxon>Kitasatosporales</taxon>
        <taxon>Streptomycetaceae</taxon>
        <taxon>Streptomyces</taxon>
        <taxon>Streptomyces violaceusniger group</taxon>
    </lineage>
</organism>
<evidence type="ECO:0000259" key="2">
    <source>
        <dbReference type="SMART" id="SM00849"/>
    </source>
</evidence>
<feature type="compositionally biased region" description="Basic and acidic residues" evidence="1">
    <location>
        <begin position="1"/>
        <end position="18"/>
    </location>
</feature>
<dbReference type="EMBL" id="CP002994">
    <property type="protein sequence ID" value="AEM82254.1"/>
    <property type="molecule type" value="Genomic_DNA"/>
</dbReference>
<feature type="domain" description="Metallo-beta-lactamase" evidence="2">
    <location>
        <begin position="329"/>
        <end position="535"/>
    </location>
</feature>
<accession>G2PCS6</accession>
<dbReference type="InterPro" id="IPR001279">
    <property type="entry name" value="Metallo-B-lactamas"/>
</dbReference>
<evidence type="ECO:0000256" key="1">
    <source>
        <dbReference type="SAM" id="MobiDB-lite"/>
    </source>
</evidence>
<dbReference type="PANTHER" id="PTHR15032:SF36">
    <property type="entry name" value="METALLO-BETA-LACTAMASE DOMAIN-CONTAINING PROTEIN"/>
    <property type="match status" value="1"/>
</dbReference>
<dbReference type="HOGENOM" id="CLU_470831_0_0_11"/>
<dbReference type="GO" id="GO:0005737">
    <property type="term" value="C:cytoplasm"/>
    <property type="evidence" value="ECO:0007669"/>
    <property type="project" value="TreeGrafter"/>
</dbReference>
<dbReference type="PANTHER" id="PTHR15032">
    <property type="entry name" value="N-ACYL-PHOSPHATIDYLETHANOLAMINE-HYDROLYZING PHOSPHOLIPASE D"/>
    <property type="match status" value="1"/>
</dbReference>
<evidence type="ECO:0000313" key="4">
    <source>
        <dbReference type="Proteomes" id="UP000008703"/>
    </source>
</evidence>
<dbReference type="KEGG" id="svl:Strvi_2534"/>
<dbReference type="Gene3D" id="3.60.15.10">
    <property type="entry name" value="Ribonuclease Z/Hydroxyacylglutathione hydrolase-like"/>
    <property type="match status" value="1"/>
</dbReference>
<evidence type="ECO:0000313" key="3">
    <source>
        <dbReference type="EMBL" id="AEM82254.1"/>
    </source>
</evidence>
<dbReference type="eggNOG" id="COG2220">
    <property type="taxonomic scope" value="Bacteria"/>
</dbReference>
<sequence length="579" mass="59006">MTDHAEQADPAEPAERPRPLPATPESATRDSAASDPAAPESATSESATSGPAAPGPATSGPAASGSAALGPVASESATSGPAVPEVATSEPSSPGPAAPEPAASGSAALGPVASESATSDPAVPEVATAEPSSPGAAAPEPAASGSAALGPVASGSGAPGPAVPEVATSEPSSPGAAAPEPAASGSAVPEAATSEPSSPDPAAPAAAAPESPTSGPAAPGPATSGAAAPGPAASGAAAPGPAASGPAAPGPASPEPTAPRPLYEVRRWPRSFADRLTSPLPGVRAVARLAREGRLRASVESLRQIPELPFEPGPLPLPAPGRTAVTWAGHASWVVRIGGLTVLTDPVWARRILGTPARVTPVGVRWEDLPPVDAVVISHNHYDHLDAPTVKRLPRATPVFVPAGLAGWFRTRGFTRVTELDWWEAAELPGEDGPVRFDFVPAHHWSKRTLTDTCRSLWGGWVITAPGGRRVYFAGDTGYGHWFRQIGRRYPGIDLALLPIGAYEPRWMLEGVHTDPEDAVRAHQDLGARVLAPMHWSTFLLSAEPPLEPLRRIRAAWETTGRPREELWDLPVGASRVLE</sequence>
<dbReference type="Pfam" id="PF12706">
    <property type="entry name" value="Lactamase_B_2"/>
    <property type="match status" value="1"/>
</dbReference>
<dbReference type="AlphaFoldDB" id="G2PCS6"/>
<feature type="compositionally biased region" description="Low complexity" evidence="1">
    <location>
        <begin position="100"/>
        <end position="114"/>
    </location>
</feature>
<proteinExistence type="predicted"/>
<feature type="region of interest" description="Disordered" evidence="1">
    <location>
        <begin position="1"/>
        <end position="260"/>
    </location>
</feature>
<name>G2PCS6_STRV4</name>
<feature type="compositionally biased region" description="Low complexity" evidence="1">
    <location>
        <begin position="129"/>
        <end position="197"/>
    </location>
</feature>
<dbReference type="SMART" id="SM00849">
    <property type="entry name" value="Lactamase_B"/>
    <property type="match status" value="1"/>
</dbReference>
<feature type="compositionally biased region" description="Low complexity" evidence="1">
    <location>
        <begin position="23"/>
        <end position="68"/>
    </location>
</feature>
<dbReference type="InterPro" id="IPR036866">
    <property type="entry name" value="RibonucZ/Hydroxyglut_hydro"/>
</dbReference>
<gene>
    <name evidence="3" type="ORF">Strvi_2534</name>
</gene>
<feature type="compositionally biased region" description="Low complexity" evidence="1">
    <location>
        <begin position="203"/>
        <end position="247"/>
    </location>
</feature>
<keyword evidence="4" id="KW-1185">Reference proteome</keyword>
<dbReference type="Proteomes" id="UP000008703">
    <property type="component" value="Chromosome"/>
</dbReference>
<protein>
    <recommendedName>
        <fullName evidence="2">Metallo-beta-lactamase domain-containing protein</fullName>
    </recommendedName>
</protein>
<dbReference type="SUPFAM" id="SSF56281">
    <property type="entry name" value="Metallo-hydrolase/oxidoreductase"/>
    <property type="match status" value="1"/>
</dbReference>
<reference evidence="3" key="1">
    <citation type="submission" date="2011-08" db="EMBL/GenBank/DDBJ databases">
        <title>Complete sequence of chromosome of Streptomyces violaceusniger Tu 4113.</title>
        <authorList>
            <consortium name="US DOE Joint Genome Institute"/>
            <person name="Lucas S."/>
            <person name="Han J."/>
            <person name="Lapidus A."/>
            <person name="Cheng J.-F."/>
            <person name="Goodwin L."/>
            <person name="Pitluck S."/>
            <person name="Peters L."/>
            <person name="Ivanova N."/>
            <person name="Daligault H."/>
            <person name="Detter J.C."/>
            <person name="Han C."/>
            <person name="Tapia R."/>
            <person name="Land M."/>
            <person name="Hauser L."/>
            <person name="Kyrpides N."/>
            <person name="Ivanova N."/>
            <person name="Pagani I."/>
            <person name="Hagen A."/>
            <person name="Katz L."/>
            <person name="Fiedler H.-P."/>
            <person name="Keasling J."/>
            <person name="Fortman J."/>
            <person name="Woyke T."/>
        </authorList>
    </citation>
    <scope>NUCLEOTIDE SEQUENCE [LARGE SCALE GENOMIC DNA]</scope>
    <source>
        <strain evidence="3">Tu 4113</strain>
    </source>
</reference>
<feature type="compositionally biased region" description="Pro residues" evidence="1">
    <location>
        <begin position="248"/>
        <end position="259"/>
    </location>
</feature>